<name>A0AAE0I8A3_9PEZI</name>
<protein>
    <recommendedName>
        <fullName evidence="10">Plasma membrane fusion protein PRM1</fullName>
    </recommendedName>
</protein>
<evidence type="ECO:0000313" key="13">
    <source>
        <dbReference type="Proteomes" id="UP001286456"/>
    </source>
</evidence>
<feature type="compositionally biased region" description="Acidic residues" evidence="11">
    <location>
        <begin position="688"/>
        <end position="697"/>
    </location>
</feature>
<dbReference type="PANTHER" id="PTHR31030">
    <property type="entry name" value="PLASMA MEMBRANE FUSION PROTEIN PRM1"/>
    <property type="match status" value="1"/>
</dbReference>
<dbReference type="InterPro" id="IPR026777">
    <property type="entry name" value="PRM1"/>
</dbReference>
<feature type="transmembrane region" description="Helical" evidence="10">
    <location>
        <begin position="137"/>
        <end position="157"/>
    </location>
</feature>
<evidence type="ECO:0000256" key="8">
    <source>
        <dbReference type="ARBA" id="ARBA00023136"/>
    </source>
</evidence>
<keyword evidence="8 10" id="KW-0472">Membrane</keyword>
<organism evidence="12 13">
    <name type="scientific">Cercophora scortea</name>
    <dbReference type="NCBI Taxonomy" id="314031"/>
    <lineage>
        <taxon>Eukaryota</taxon>
        <taxon>Fungi</taxon>
        <taxon>Dikarya</taxon>
        <taxon>Ascomycota</taxon>
        <taxon>Pezizomycotina</taxon>
        <taxon>Sordariomycetes</taxon>
        <taxon>Sordariomycetidae</taxon>
        <taxon>Sordariales</taxon>
        <taxon>Lasiosphaeriaceae</taxon>
        <taxon>Cercophora</taxon>
    </lineage>
</organism>
<keyword evidence="6 10" id="KW-0184">Conjugation</keyword>
<dbReference type="GO" id="GO:0043332">
    <property type="term" value="C:mating projection tip"/>
    <property type="evidence" value="ECO:0007669"/>
    <property type="project" value="UniProtKB-UniRule"/>
</dbReference>
<comment type="similarity">
    <text evidence="3 10">Belongs to the PRM1 family.</text>
</comment>
<keyword evidence="13" id="KW-1185">Reference proteome</keyword>
<feature type="transmembrane region" description="Helical" evidence="10">
    <location>
        <begin position="414"/>
        <end position="435"/>
    </location>
</feature>
<evidence type="ECO:0000256" key="2">
    <source>
        <dbReference type="ARBA" id="ARBA00004651"/>
    </source>
</evidence>
<accession>A0AAE0I8A3</accession>
<sequence length="733" mass="80358">MSYYDKSREVPQVPSNLNPHAWEMADLANQPPNGPQLTPHADTNPTVTPYLGLRARLSQVWLNRWTILLLLVLFRVVVLTGTVNDNLDEAKAKALSACTKVEDVGSAMASMPHYLSVGVNSLAADGISSAVRGMVSILMMILTGVEALIVFIINMYVGTYACLIGSFIHGGLDVATHVVEGATQTMNEGISAVTGTLTTDFKKFSDALNGIIDKVNQGTGGVLGGLGITFPTLPDITTYTKELGDIKFDSQEFVKDIVQLNKTIPTFAEAENFTKNAISVPFDLVKQQVNASFGAYVFDKSVFPVAQKQALSFCSNNSFLNDFFTTLFELVAKAKIIFIVVITILAIGSMFFFAYLEIRRWRRERQRARIFTEKGFDSMDVVYMASRPFTSGVGVRIAGWLRGTQRRYLWARWAVAYGTSLPALFVLSLAMAGFFSCLCQYLLLRSIQQQAPALATQVGDFANEVVTTLTDVSTNWSDSSNAVITKLQNDINHDVFGWVLNATTAVNDTLNTFDEEINKGITEVFNNTILMNTARDLVNCLVTRKIESIEQGLTWVHDNAHVTLPLFPNDTFSQGAAGSVKGDNDLTSFLATPSSVTTDEISSAVDHVVATLQNSIVQEALISTVLLFIYILVVLIGIIRALVGMAAQDKTRAEGGQRYLVNPPLQQQHRPPPPPPVATVSRQPTVQDEVEEEESPAYEDVVYAGTVPRGKVSAASRYPVDHKRKSSYPEFDH</sequence>
<keyword evidence="7 10" id="KW-1133">Transmembrane helix</keyword>
<proteinExistence type="inferred from homology"/>
<comment type="caution">
    <text evidence="12">The sequence shown here is derived from an EMBL/GenBank/DDBJ whole genome shotgun (WGS) entry which is preliminary data.</text>
</comment>
<evidence type="ECO:0000313" key="12">
    <source>
        <dbReference type="EMBL" id="KAK3320428.1"/>
    </source>
</evidence>
<reference evidence="12" key="2">
    <citation type="submission" date="2023-06" db="EMBL/GenBank/DDBJ databases">
        <authorList>
            <consortium name="Lawrence Berkeley National Laboratory"/>
            <person name="Haridas S."/>
            <person name="Hensen N."/>
            <person name="Bonometti L."/>
            <person name="Westerberg I."/>
            <person name="Brannstrom I.O."/>
            <person name="Guillou S."/>
            <person name="Cros-Aarteil S."/>
            <person name="Calhoun S."/>
            <person name="Kuo A."/>
            <person name="Mondo S."/>
            <person name="Pangilinan J."/>
            <person name="Riley R."/>
            <person name="Labutti K."/>
            <person name="Andreopoulos B."/>
            <person name="Lipzen A."/>
            <person name="Chen C."/>
            <person name="Yanf M."/>
            <person name="Daum C."/>
            <person name="Ng V."/>
            <person name="Clum A."/>
            <person name="Steindorff A."/>
            <person name="Ohm R."/>
            <person name="Martin F."/>
            <person name="Silar P."/>
            <person name="Natvig D."/>
            <person name="Lalanne C."/>
            <person name="Gautier V."/>
            <person name="Ament-Velasquez S.L."/>
            <person name="Kruys A."/>
            <person name="Hutchinson M.I."/>
            <person name="Powell A.J."/>
            <person name="Barry K."/>
            <person name="Miller A.N."/>
            <person name="Grigoriev I.V."/>
            <person name="Debuchy R."/>
            <person name="Gladieux P."/>
            <person name="Thoren M.H."/>
            <person name="Johannesson H."/>
        </authorList>
    </citation>
    <scope>NUCLEOTIDE SEQUENCE</scope>
    <source>
        <strain evidence="12">SMH4131-1</strain>
    </source>
</reference>
<reference evidence="12" key="1">
    <citation type="journal article" date="2023" name="Mol. Phylogenet. Evol.">
        <title>Genome-scale phylogeny and comparative genomics of the fungal order Sordariales.</title>
        <authorList>
            <person name="Hensen N."/>
            <person name="Bonometti L."/>
            <person name="Westerberg I."/>
            <person name="Brannstrom I.O."/>
            <person name="Guillou S."/>
            <person name="Cros-Aarteil S."/>
            <person name="Calhoun S."/>
            <person name="Haridas S."/>
            <person name="Kuo A."/>
            <person name="Mondo S."/>
            <person name="Pangilinan J."/>
            <person name="Riley R."/>
            <person name="LaButti K."/>
            <person name="Andreopoulos B."/>
            <person name="Lipzen A."/>
            <person name="Chen C."/>
            <person name="Yan M."/>
            <person name="Daum C."/>
            <person name="Ng V."/>
            <person name="Clum A."/>
            <person name="Steindorff A."/>
            <person name="Ohm R.A."/>
            <person name="Martin F."/>
            <person name="Silar P."/>
            <person name="Natvig D.O."/>
            <person name="Lalanne C."/>
            <person name="Gautier V."/>
            <person name="Ament-Velasquez S.L."/>
            <person name="Kruys A."/>
            <person name="Hutchinson M.I."/>
            <person name="Powell A.J."/>
            <person name="Barry K."/>
            <person name="Miller A.N."/>
            <person name="Grigoriev I.V."/>
            <person name="Debuchy R."/>
            <person name="Gladieux P."/>
            <person name="Hiltunen Thoren M."/>
            <person name="Johannesson H."/>
        </authorList>
    </citation>
    <scope>NUCLEOTIDE SEQUENCE</scope>
    <source>
        <strain evidence="12">SMH4131-1</strain>
    </source>
</reference>
<evidence type="ECO:0000256" key="6">
    <source>
        <dbReference type="ARBA" id="ARBA00022971"/>
    </source>
</evidence>
<dbReference type="GO" id="GO:0032220">
    <property type="term" value="P:plasma membrane fusion involved in cytogamy"/>
    <property type="evidence" value="ECO:0007669"/>
    <property type="project" value="TreeGrafter"/>
</dbReference>
<comment type="function">
    <text evidence="1 10">Involved in cell fusion during mating by stabilizing the plasma membrane fusion event.</text>
</comment>
<dbReference type="Proteomes" id="UP001286456">
    <property type="component" value="Unassembled WGS sequence"/>
</dbReference>
<evidence type="ECO:0000256" key="4">
    <source>
        <dbReference type="ARBA" id="ARBA00022475"/>
    </source>
</evidence>
<keyword evidence="4 10" id="KW-1003">Cell membrane</keyword>
<keyword evidence="5 10" id="KW-0812">Transmembrane</keyword>
<evidence type="ECO:0000256" key="7">
    <source>
        <dbReference type="ARBA" id="ARBA00022989"/>
    </source>
</evidence>
<dbReference type="PANTHER" id="PTHR31030:SF1">
    <property type="entry name" value="PLASMA MEMBRANE FUSION PROTEIN PRM1"/>
    <property type="match status" value="1"/>
</dbReference>
<dbReference type="EMBL" id="JAUEPO010000005">
    <property type="protein sequence ID" value="KAK3320428.1"/>
    <property type="molecule type" value="Genomic_DNA"/>
</dbReference>
<evidence type="ECO:0000256" key="11">
    <source>
        <dbReference type="SAM" id="MobiDB-lite"/>
    </source>
</evidence>
<keyword evidence="9" id="KW-0325">Glycoprotein</keyword>
<dbReference type="AlphaFoldDB" id="A0AAE0I8A3"/>
<evidence type="ECO:0000256" key="3">
    <source>
        <dbReference type="ARBA" id="ARBA00010780"/>
    </source>
</evidence>
<feature type="transmembrane region" description="Helical" evidence="10">
    <location>
        <begin position="336"/>
        <end position="356"/>
    </location>
</feature>
<feature type="region of interest" description="Disordered" evidence="11">
    <location>
        <begin position="663"/>
        <end position="733"/>
    </location>
</feature>
<evidence type="ECO:0000256" key="9">
    <source>
        <dbReference type="ARBA" id="ARBA00023180"/>
    </source>
</evidence>
<evidence type="ECO:0000256" key="5">
    <source>
        <dbReference type="ARBA" id="ARBA00022692"/>
    </source>
</evidence>
<evidence type="ECO:0000256" key="10">
    <source>
        <dbReference type="RuleBase" id="RU366035"/>
    </source>
</evidence>
<feature type="transmembrane region" description="Helical" evidence="10">
    <location>
        <begin position="65"/>
        <end position="83"/>
    </location>
</feature>
<dbReference type="GO" id="GO:0005886">
    <property type="term" value="C:plasma membrane"/>
    <property type="evidence" value="ECO:0007669"/>
    <property type="project" value="UniProtKB-SubCell"/>
</dbReference>
<comment type="subcellular location">
    <subcellularLocation>
        <location evidence="2 10">Cell membrane</location>
        <topology evidence="2 10">Multi-pass membrane protein</topology>
    </subcellularLocation>
</comment>
<gene>
    <name evidence="12" type="ORF">B0T19DRAFT_240575</name>
</gene>
<evidence type="ECO:0000256" key="1">
    <source>
        <dbReference type="ARBA" id="ARBA00002512"/>
    </source>
</evidence>
<feature type="transmembrane region" description="Helical" evidence="10">
    <location>
        <begin position="620"/>
        <end position="643"/>
    </location>
</feature>